<dbReference type="CDD" id="cd00751">
    <property type="entry name" value="thiolase"/>
    <property type="match status" value="2"/>
</dbReference>
<accession>A0A1Q3G5I7</accession>
<dbReference type="EMBL" id="GEYN01000172">
    <property type="protein sequence ID" value="JAV44817.1"/>
    <property type="molecule type" value="Transcribed_RNA"/>
</dbReference>
<reference evidence="7" key="1">
    <citation type="submission" date="2016-08" db="EMBL/GenBank/DDBJ databases">
        <title>Transcriptome of the diamond-back moth (Plutella xylostella).</title>
        <authorList>
            <person name="He P."/>
        </authorList>
    </citation>
    <scope>NUCLEOTIDE SEQUENCE</scope>
    <source>
        <strain evidence="7">Lab strain</strain>
        <tissue evidence="7">Multi</tissue>
    </source>
</reference>
<comment type="similarity">
    <text evidence="2">Belongs to the thiolase-like superfamily. Thiolase family.</text>
</comment>
<dbReference type="AlphaFoldDB" id="A0A1Q3G5I7"/>
<dbReference type="InterPro" id="IPR002155">
    <property type="entry name" value="Thiolase"/>
</dbReference>
<evidence type="ECO:0000313" key="7">
    <source>
        <dbReference type="EMBL" id="JAV44817.1"/>
    </source>
</evidence>
<protein>
    <submittedName>
        <fullName evidence="7">Acetyltransferase-16</fullName>
    </submittedName>
</protein>
<dbReference type="GO" id="GO:0003985">
    <property type="term" value="F:acetyl-CoA C-acetyltransferase activity"/>
    <property type="evidence" value="ECO:0007669"/>
    <property type="project" value="TreeGrafter"/>
</dbReference>
<evidence type="ECO:0000256" key="2">
    <source>
        <dbReference type="ARBA" id="ARBA00010982"/>
    </source>
</evidence>
<dbReference type="PROSITE" id="PS00737">
    <property type="entry name" value="THIOLASE_2"/>
    <property type="match status" value="1"/>
</dbReference>
<dbReference type="SUPFAM" id="SSF53901">
    <property type="entry name" value="Thiolase-like"/>
    <property type="match status" value="5"/>
</dbReference>
<dbReference type="PANTHER" id="PTHR18919">
    <property type="entry name" value="ACETYL-COA C-ACYLTRANSFERASE"/>
    <property type="match status" value="1"/>
</dbReference>
<dbReference type="Pfam" id="PF02803">
    <property type="entry name" value="Thiolase_C"/>
    <property type="match status" value="3"/>
</dbReference>
<dbReference type="PROSITE" id="PS00099">
    <property type="entry name" value="THIOLASE_3"/>
    <property type="match status" value="1"/>
</dbReference>
<evidence type="ECO:0000256" key="1">
    <source>
        <dbReference type="ARBA" id="ARBA00005189"/>
    </source>
</evidence>
<evidence type="ECO:0000256" key="4">
    <source>
        <dbReference type="ARBA" id="ARBA00023315"/>
    </source>
</evidence>
<feature type="domain" description="Thiolase C-terminal" evidence="6">
    <location>
        <begin position="269"/>
        <end position="388"/>
    </location>
</feature>
<dbReference type="PANTHER" id="PTHR18919:SF107">
    <property type="entry name" value="ACETYL-COA ACETYLTRANSFERASE, CYTOSOLIC"/>
    <property type="match status" value="1"/>
</dbReference>
<name>A0A1Q3G5I7_PLUXY</name>
<dbReference type="InterPro" id="IPR016039">
    <property type="entry name" value="Thiolase-like"/>
</dbReference>
<organism evidence="7">
    <name type="scientific">Plutella xylostella</name>
    <name type="common">Diamondback moth</name>
    <name type="synonym">Plutella maculipennis</name>
    <dbReference type="NCBI Taxonomy" id="51655"/>
    <lineage>
        <taxon>Eukaryota</taxon>
        <taxon>Metazoa</taxon>
        <taxon>Ecdysozoa</taxon>
        <taxon>Arthropoda</taxon>
        <taxon>Hexapoda</taxon>
        <taxon>Insecta</taxon>
        <taxon>Pterygota</taxon>
        <taxon>Neoptera</taxon>
        <taxon>Endopterygota</taxon>
        <taxon>Lepidoptera</taxon>
        <taxon>Glossata</taxon>
        <taxon>Ditrysia</taxon>
        <taxon>Yponomeutoidea</taxon>
        <taxon>Plutellidae</taxon>
        <taxon>Plutella</taxon>
    </lineage>
</organism>
<evidence type="ECO:0000256" key="3">
    <source>
        <dbReference type="ARBA" id="ARBA00022679"/>
    </source>
</evidence>
<feature type="domain" description="Thiolase C-terminal" evidence="6">
    <location>
        <begin position="461"/>
        <end position="570"/>
    </location>
</feature>
<keyword evidence="3 7" id="KW-0808">Transferase</keyword>
<dbReference type="InterPro" id="IPR020610">
    <property type="entry name" value="Thiolase_AS"/>
</dbReference>
<evidence type="ECO:0000259" key="6">
    <source>
        <dbReference type="Pfam" id="PF02803"/>
    </source>
</evidence>
<dbReference type="GO" id="GO:0006635">
    <property type="term" value="P:fatty acid beta-oxidation"/>
    <property type="evidence" value="ECO:0007669"/>
    <property type="project" value="TreeGrafter"/>
</dbReference>
<evidence type="ECO:0000259" key="5">
    <source>
        <dbReference type="Pfam" id="PF00108"/>
    </source>
</evidence>
<sequence length="714" mass="75044">MALSKVAAKRTPFCQYGGAFRGLPAALAFAAAAKNAMQTASIDPSIVDATIVGNVNFLSQCDGGKTARHCGLYSGVPVERPALAVNLACGAGLQAVVSGCIELLTTPASAVLTGGTEIMSSLPLLVRNARFGTTLGAPYQLEEYITKQDRDSYSGLTLQECAEMLAKEHQVTRKEVDEFALQSHLRWKAAQEAGILKEQIAPVSVTIKNKQQTIETDDVRDVTEASLSELRASVEDGTVVTEGNSSRPADGAAAIILADASAISRYNLTPLARVVAWSRRGVAPARAGGAAQECARELLRGGKGVDLIEINETFAAQALIAARDLRMDRGRVNVNGGALAVGHPTAHRHPHRPAATGAAMTVNLVYELRRRNLKTAVATSSCGGGQEAEIARQDPGLKRHPRESLRAFLLSSLAAPLDGHGQKLVHQFCDTYEYARHHPGDFGEEEYQAYSRLLLKLLDTLKPLARLVGWAYVGVDPSIMGVGPVPAIEALLKATKLTLNDVDLIEINEAFCAQTLACAKALKLDMSKLNVNGGATALGHPLGASGSRITAHLVHELKKGGVVTAGNSSGINDGAGCVLLASEEAVSQHSLTPLARLLGWSFVGVDPSVMGIGPVPAIRNVLRETGVKLEDVDLVEINEAFAAQTLACAKELGLDRSKLNVNGGAIAMGHPVGASGARIMAHLAHELRRRGLKRGIGSACIGGGQGIALLIETV</sequence>
<feature type="domain" description="Thiolase N-terminal" evidence="5">
    <location>
        <begin position="6"/>
        <end position="260"/>
    </location>
</feature>
<dbReference type="InterPro" id="IPR020617">
    <property type="entry name" value="Thiolase_C"/>
</dbReference>
<keyword evidence="4" id="KW-0012">Acyltransferase</keyword>
<dbReference type="InterPro" id="IPR020613">
    <property type="entry name" value="Thiolase_CS"/>
</dbReference>
<dbReference type="NCBIfam" id="TIGR01930">
    <property type="entry name" value="AcCoA-C-Actrans"/>
    <property type="match status" value="1"/>
</dbReference>
<dbReference type="Gene3D" id="3.40.47.10">
    <property type="match status" value="3"/>
</dbReference>
<feature type="domain" description="Thiolase C-terminal" evidence="6">
    <location>
        <begin position="591"/>
        <end position="712"/>
    </location>
</feature>
<dbReference type="InterPro" id="IPR020616">
    <property type="entry name" value="Thiolase_N"/>
</dbReference>
<proteinExistence type="inferred from homology"/>
<comment type="pathway">
    <text evidence="1">Lipid metabolism.</text>
</comment>
<dbReference type="GO" id="GO:0005739">
    <property type="term" value="C:mitochondrion"/>
    <property type="evidence" value="ECO:0007669"/>
    <property type="project" value="TreeGrafter"/>
</dbReference>
<dbReference type="Pfam" id="PF00108">
    <property type="entry name" value="Thiolase_N"/>
    <property type="match status" value="1"/>
</dbReference>